<reference evidence="3 4" key="1">
    <citation type="submission" date="2020-08" db="EMBL/GenBank/DDBJ databases">
        <title>Paraeoetvoesia sp. YC-7-48 draft genome sequence.</title>
        <authorList>
            <person name="Yao L."/>
        </authorList>
    </citation>
    <scope>NUCLEOTIDE SEQUENCE [LARGE SCALE GENOMIC DNA]</scope>
    <source>
        <strain evidence="4">YC-7-48</strain>
    </source>
</reference>
<dbReference type="PANTHER" id="PTHR21621:SF0">
    <property type="entry name" value="BETA-CITRYLGLUTAMATE SYNTHASE B-RELATED"/>
    <property type="match status" value="1"/>
</dbReference>
<keyword evidence="1" id="KW-0547">Nucleotide-binding</keyword>
<accession>A0A842HTJ8</accession>
<dbReference type="InterPro" id="IPR011761">
    <property type="entry name" value="ATP-grasp"/>
</dbReference>
<name>A0A842HTJ8_9BURK</name>
<dbReference type="GO" id="GO:0009432">
    <property type="term" value="P:SOS response"/>
    <property type="evidence" value="ECO:0007669"/>
    <property type="project" value="TreeGrafter"/>
</dbReference>
<evidence type="ECO:0000313" key="4">
    <source>
        <dbReference type="Proteomes" id="UP000545386"/>
    </source>
</evidence>
<dbReference type="Gene3D" id="3.30.1490.20">
    <property type="entry name" value="ATP-grasp fold, A domain"/>
    <property type="match status" value="1"/>
</dbReference>
<dbReference type="GO" id="GO:0005524">
    <property type="term" value="F:ATP binding"/>
    <property type="evidence" value="ECO:0007669"/>
    <property type="project" value="UniProtKB-UniRule"/>
</dbReference>
<evidence type="ECO:0000313" key="3">
    <source>
        <dbReference type="EMBL" id="MBC2770740.1"/>
    </source>
</evidence>
<organism evidence="3 4">
    <name type="scientific">Pusillimonas minor</name>
    <dbReference type="NCBI Taxonomy" id="2697024"/>
    <lineage>
        <taxon>Bacteria</taxon>
        <taxon>Pseudomonadati</taxon>
        <taxon>Pseudomonadota</taxon>
        <taxon>Betaproteobacteria</taxon>
        <taxon>Burkholderiales</taxon>
        <taxon>Alcaligenaceae</taxon>
        <taxon>Pusillimonas</taxon>
    </lineage>
</organism>
<dbReference type="GO" id="GO:0005737">
    <property type="term" value="C:cytoplasm"/>
    <property type="evidence" value="ECO:0007669"/>
    <property type="project" value="TreeGrafter"/>
</dbReference>
<dbReference type="PANTHER" id="PTHR21621">
    <property type="entry name" value="RIBOSOMAL PROTEIN S6 MODIFICATION PROTEIN"/>
    <property type="match status" value="1"/>
</dbReference>
<evidence type="ECO:0000259" key="2">
    <source>
        <dbReference type="PROSITE" id="PS50975"/>
    </source>
</evidence>
<evidence type="ECO:0000256" key="1">
    <source>
        <dbReference type="PROSITE-ProRule" id="PRU00409"/>
    </source>
</evidence>
<protein>
    <recommendedName>
        <fullName evidence="2">ATP-grasp domain-containing protein</fullName>
    </recommendedName>
</protein>
<dbReference type="RefSeq" id="WP_185780409.1">
    <property type="nucleotide sequence ID" value="NZ_JACJUU010000011.1"/>
</dbReference>
<dbReference type="Proteomes" id="UP000545386">
    <property type="component" value="Unassembled WGS sequence"/>
</dbReference>
<comment type="caution">
    <text evidence="3">The sequence shown here is derived from an EMBL/GenBank/DDBJ whole genome shotgun (WGS) entry which is preliminary data.</text>
</comment>
<sequence length="603" mass="65689">MRAGYRFGLSQHDQSLTLQFKALSPALSLETLDARLAALVAFRPGALPLRPEWAPGQTLVMALSARILQVAAELQRSVYLPTFDAGKILACRPMPDQPGGWAMTLAVPAIDYFPPPLLHQLYSRVTTLVLNLANPVHTPGTIDQLSNEIDTEIRLPARSAVPLSQSTYHLLRTAQAAGMPWRHTGNGIFQIGWGERQTRVRSSQLWGDTALGCETAQHKYWAAQWLSQAGLPAAQHGVANTEVQAFELARQLGNSVVIKPVDRDRGEGITVLPQGEEALRSAFLAAQQYSPQVLVEAWAPCVCHRVLVVKDKMVYAVKRLPIAVEGDGVNTIADLIRRANERRQGLPVWQRKPPLPDDTQTQACLQLYGLSLNDVLPAGQWAPLRDIESTAWGGIDLEMTDHIHPENIALAIRAAQVFGLNAAGVDIMSTDITRPWYENGAIINEVNVAPLLGGGPASLRTLPALIAHLLPNGAHIPIDVYLGGPEALQAAQERHATLCQSGVNAFLCTPNQTWSSHQKLLPTLHQNLFDRCLIQLGNPQAGHLVVVIQNTEFLTTGLPFNRCATFTVVDAQKCQSAQTGALASDEEVRQLLSLFSPPERGQS</sequence>
<dbReference type="Gene3D" id="3.30.470.20">
    <property type="entry name" value="ATP-grasp fold, B domain"/>
    <property type="match status" value="1"/>
</dbReference>
<dbReference type="GO" id="GO:0018169">
    <property type="term" value="F:ribosomal S6-glutamic acid ligase activity"/>
    <property type="evidence" value="ECO:0007669"/>
    <property type="project" value="TreeGrafter"/>
</dbReference>
<keyword evidence="1" id="KW-0067">ATP-binding</keyword>
<keyword evidence="4" id="KW-1185">Reference proteome</keyword>
<dbReference type="SUPFAM" id="SSF56059">
    <property type="entry name" value="Glutathione synthetase ATP-binding domain-like"/>
    <property type="match status" value="1"/>
</dbReference>
<dbReference type="GO" id="GO:0046872">
    <property type="term" value="F:metal ion binding"/>
    <property type="evidence" value="ECO:0007669"/>
    <property type="project" value="InterPro"/>
</dbReference>
<dbReference type="InterPro" id="IPR013815">
    <property type="entry name" value="ATP_grasp_subdomain_1"/>
</dbReference>
<dbReference type="PROSITE" id="PS50975">
    <property type="entry name" value="ATP_GRASP"/>
    <property type="match status" value="1"/>
</dbReference>
<gene>
    <name evidence="3" type="ORF">GTU67_12560</name>
</gene>
<feature type="domain" description="ATP-grasp" evidence="2">
    <location>
        <begin position="223"/>
        <end position="475"/>
    </location>
</feature>
<proteinExistence type="predicted"/>
<dbReference type="EMBL" id="JACJUU010000011">
    <property type="protein sequence ID" value="MBC2770740.1"/>
    <property type="molecule type" value="Genomic_DNA"/>
</dbReference>
<dbReference type="AlphaFoldDB" id="A0A842HTJ8"/>